<evidence type="ECO:0000313" key="2">
    <source>
        <dbReference type="Proteomes" id="UP000276133"/>
    </source>
</evidence>
<reference evidence="1 2" key="1">
    <citation type="journal article" date="2018" name="Sci. Rep.">
        <title>Genomic signatures of local adaptation to the degree of environmental predictability in rotifers.</title>
        <authorList>
            <person name="Franch-Gras L."/>
            <person name="Hahn C."/>
            <person name="Garcia-Roger E.M."/>
            <person name="Carmona M.J."/>
            <person name="Serra M."/>
            <person name="Gomez A."/>
        </authorList>
    </citation>
    <scope>NUCLEOTIDE SEQUENCE [LARGE SCALE GENOMIC DNA]</scope>
    <source>
        <strain evidence="1">HYR1</strain>
    </source>
</reference>
<dbReference type="EMBL" id="REGN01000316">
    <property type="protein sequence ID" value="RNA42825.1"/>
    <property type="molecule type" value="Genomic_DNA"/>
</dbReference>
<dbReference type="AlphaFoldDB" id="A0A3M7T4E0"/>
<dbReference type="Proteomes" id="UP000276133">
    <property type="component" value="Unassembled WGS sequence"/>
</dbReference>
<gene>
    <name evidence="1" type="ORF">BpHYR1_001452</name>
</gene>
<keyword evidence="2" id="KW-1185">Reference proteome</keyword>
<organism evidence="1 2">
    <name type="scientific">Brachionus plicatilis</name>
    <name type="common">Marine rotifer</name>
    <name type="synonym">Brachionus muelleri</name>
    <dbReference type="NCBI Taxonomy" id="10195"/>
    <lineage>
        <taxon>Eukaryota</taxon>
        <taxon>Metazoa</taxon>
        <taxon>Spiralia</taxon>
        <taxon>Gnathifera</taxon>
        <taxon>Rotifera</taxon>
        <taxon>Eurotatoria</taxon>
        <taxon>Monogononta</taxon>
        <taxon>Pseudotrocha</taxon>
        <taxon>Ploima</taxon>
        <taxon>Brachionidae</taxon>
        <taxon>Brachionus</taxon>
    </lineage>
</organism>
<sequence length="60" mass="7038">MFSCSLVILSEYDFMSFSIIDIVLSKNGVFFIKLTPRRHSYRDLWFVIIIITFSNESPVT</sequence>
<comment type="caution">
    <text evidence="1">The sequence shown here is derived from an EMBL/GenBank/DDBJ whole genome shotgun (WGS) entry which is preliminary data.</text>
</comment>
<proteinExistence type="predicted"/>
<evidence type="ECO:0000313" key="1">
    <source>
        <dbReference type="EMBL" id="RNA42825.1"/>
    </source>
</evidence>
<accession>A0A3M7T4E0</accession>
<protein>
    <submittedName>
        <fullName evidence="1">Uncharacterized protein</fullName>
    </submittedName>
</protein>
<name>A0A3M7T4E0_BRAPC</name>